<dbReference type="PANTHER" id="PTHR31683">
    <property type="entry name" value="PECTATE LYASE 18-RELATED"/>
    <property type="match status" value="1"/>
</dbReference>
<dbReference type="GO" id="GO:0030570">
    <property type="term" value="F:pectate lyase activity"/>
    <property type="evidence" value="ECO:0007669"/>
    <property type="project" value="InterPro"/>
</dbReference>
<name>A0A7C8GRX8_9BACI</name>
<dbReference type="RefSeq" id="WP_153406239.1">
    <property type="nucleotide sequence ID" value="NZ_ML762442.1"/>
</dbReference>
<dbReference type="PANTHER" id="PTHR31683:SF18">
    <property type="entry name" value="PECTATE LYASE 21-RELATED"/>
    <property type="match status" value="1"/>
</dbReference>
<dbReference type="InterPro" id="IPR011050">
    <property type="entry name" value="Pectin_lyase_fold/virulence"/>
</dbReference>
<dbReference type="InterPro" id="IPR045032">
    <property type="entry name" value="PEL"/>
</dbReference>
<keyword evidence="2" id="KW-1185">Reference proteome</keyword>
<dbReference type="Gene3D" id="2.160.20.10">
    <property type="entry name" value="Single-stranded right-handed beta-helix, Pectin lyase-like"/>
    <property type="match status" value="1"/>
</dbReference>
<evidence type="ECO:0000313" key="1">
    <source>
        <dbReference type="EMBL" id="KAB8127498.1"/>
    </source>
</evidence>
<reference evidence="1 2" key="1">
    <citation type="submission" date="2019-10" db="EMBL/GenBank/DDBJ databases">
        <title>Gracilibacillus sp. nov. isolated from rice seeds.</title>
        <authorList>
            <person name="He S."/>
        </authorList>
    </citation>
    <scope>NUCLEOTIDE SEQUENCE [LARGE SCALE GENOMIC DNA]</scope>
    <source>
        <strain evidence="1 2">TD8</strain>
    </source>
</reference>
<sequence>MKGNKVIIFFVMLTIFPSIFFLSGIEAASAAEIDSIPNTTRSIKDYDQSFLSVTGYAAEGVNDRSQYIGTSYYRKVKTEREFLQAILDAGNDSVKVIEVAKDLNLGWNALNLTEEEQKKYRFIKQYRDPMNGFTNPNLAASGVSQLDVNNVDGLTIFSKKGKTIRHTEINLQRSTNDIVIRNMNFDGMWQWDDTGNHKEVGWTFIKVNGANNVWIDHSKFSIAADGLIDTENGGSNITISWSEFGLPADETPAKDSDIYQSIQFMEAKYNAGELGSDSVYSNMRNAGATKEQIMAFAAFHSKVHLTGSGDKDYMDYVSSSGTNYKDGNQRIRLTLAYNRYTNVGQRIPMIRQGTGHAYNLYLDNSTHEEVLENVSAIAEYAGGGDTLSRALNARNGASIAADTSVFVDITEPIIGAEIQGLDTKNMDEQWAELFQHAYNRNLIVNSHISNKYGTYTGSSWDNNGENLFTRGFVWHDKATIGNWAWSSHIVGSENMEKMNPPSDPFTFQYNYDEELPYTYNVVPLDSVVPTVTQYAGVNKVNNSPIRWLNTDNSSKKK</sequence>
<organism evidence="1 2">
    <name type="scientific">Gracilibacillus oryzae</name>
    <dbReference type="NCBI Taxonomy" id="1672701"/>
    <lineage>
        <taxon>Bacteria</taxon>
        <taxon>Bacillati</taxon>
        <taxon>Bacillota</taxon>
        <taxon>Bacilli</taxon>
        <taxon>Bacillales</taxon>
        <taxon>Bacillaceae</taxon>
        <taxon>Gracilibacillus</taxon>
    </lineage>
</organism>
<comment type="caution">
    <text evidence="1">The sequence shown here is derived from an EMBL/GenBank/DDBJ whole genome shotgun (WGS) entry which is preliminary data.</text>
</comment>
<proteinExistence type="predicted"/>
<dbReference type="InterPro" id="IPR012334">
    <property type="entry name" value="Pectin_lyas_fold"/>
</dbReference>
<gene>
    <name evidence="1" type="ORF">F9U64_17785</name>
</gene>
<protein>
    <submittedName>
        <fullName evidence="1">Uncharacterized protein</fullName>
    </submittedName>
</protein>
<dbReference type="SUPFAM" id="SSF51126">
    <property type="entry name" value="Pectin lyase-like"/>
    <property type="match status" value="1"/>
</dbReference>
<dbReference type="Proteomes" id="UP000480246">
    <property type="component" value="Unassembled WGS sequence"/>
</dbReference>
<dbReference type="AlphaFoldDB" id="A0A7C8GRX8"/>
<dbReference type="OrthoDB" id="148600at2"/>
<accession>A0A7C8GRX8</accession>
<dbReference type="EMBL" id="WEID01000091">
    <property type="protein sequence ID" value="KAB8127498.1"/>
    <property type="molecule type" value="Genomic_DNA"/>
</dbReference>
<evidence type="ECO:0000313" key="2">
    <source>
        <dbReference type="Proteomes" id="UP000480246"/>
    </source>
</evidence>